<accession>G9YMW4</accession>
<dbReference type="EMBL" id="AGCK01000055">
    <property type="protein sequence ID" value="EHM53848.1"/>
    <property type="molecule type" value="Genomic_DNA"/>
</dbReference>
<reference evidence="1 2" key="1">
    <citation type="submission" date="2011-08" db="EMBL/GenBank/DDBJ databases">
        <authorList>
            <person name="Weinstock G."/>
            <person name="Sodergren E."/>
            <person name="Clifton S."/>
            <person name="Fulton L."/>
            <person name="Fulton B."/>
            <person name="Courtney L."/>
            <person name="Fronick C."/>
            <person name="Harrison M."/>
            <person name="Strong C."/>
            <person name="Farmer C."/>
            <person name="Delahaunty K."/>
            <person name="Markovic C."/>
            <person name="Hall O."/>
            <person name="Minx P."/>
            <person name="Tomlinson C."/>
            <person name="Mitreva M."/>
            <person name="Hou S."/>
            <person name="Chen J."/>
            <person name="Wollam A."/>
            <person name="Pepin K.H."/>
            <person name="Johnson M."/>
            <person name="Bhonagiri V."/>
            <person name="Zhang X."/>
            <person name="Suruliraj S."/>
            <person name="Warren W."/>
            <person name="Chinwalla A."/>
            <person name="Mardis E.R."/>
            <person name="Wilson R.K."/>
        </authorList>
    </citation>
    <scope>NUCLEOTIDE SEQUENCE [LARGE SCALE GENOMIC DNA]</scope>
    <source>
        <strain evidence="1 2">ATCC 29863</strain>
    </source>
</reference>
<evidence type="ECO:0000313" key="1">
    <source>
        <dbReference type="EMBL" id="EHM53848.1"/>
    </source>
</evidence>
<protein>
    <submittedName>
        <fullName evidence="1">Uncharacterized protein</fullName>
    </submittedName>
</protein>
<sequence>MLLPLLSNLTVDSSLSCYKYPVKHHCASNSVFRTSFPPTFCPKHLFCFFSAKII</sequence>
<organism evidence="1 2">
    <name type="scientific">Flavonifractor plautii ATCC 29863</name>
    <dbReference type="NCBI Taxonomy" id="411475"/>
    <lineage>
        <taxon>Bacteria</taxon>
        <taxon>Bacillati</taxon>
        <taxon>Bacillota</taxon>
        <taxon>Clostridia</taxon>
        <taxon>Eubacteriales</taxon>
        <taxon>Oscillospiraceae</taxon>
        <taxon>Flavonifractor</taxon>
    </lineage>
</organism>
<dbReference type="HOGENOM" id="CLU_3043648_0_0_9"/>
<gene>
    <name evidence="1" type="ORF">HMPREF0372_00837</name>
</gene>
<comment type="caution">
    <text evidence="1">The sequence shown here is derived from an EMBL/GenBank/DDBJ whole genome shotgun (WGS) entry which is preliminary data.</text>
</comment>
<name>G9YMW4_FLAPL</name>
<evidence type="ECO:0000313" key="2">
    <source>
        <dbReference type="Proteomes" id="UP000004459"/>
    </source>
</evidence>
<dbReference type="AlphaFoldDB" id="G9YMW4"/>
<proteinExistence type="predicted"/>
<dbReference type="Proteomes" id="UP000004459">
    <property type="component" value="Unassembled WGS sequence"/>
</dbReference>